<evidence type="ECO:0000313" key="10">
    <source>
        <dbReference type="EMBL" id="WBO64912.1"/>
    </source>
</evidence>
<feature type="transmembrane region" description="Helical" evidence="8">
    <location>
        <begin position="101"/>
        <end position="119"/>
    </location>
</feature>
<dbReference type="NCBIfam" id="TIGR03025">
    <property type="entry name" value="EPS_sugtrans"/>
    <property type="match status" value="1"/>
</dbReference>
<comment type="subcellular location">
    <subcellularLocation>
        <location evidence="1">Membrane</location>
        <topology evidence="1">Multi-pass membrane protein</topology>
    </subcellularLocation>
</comment>
<evidence type="ECO:0000256" key="1">
    <source>
        <dbReference type="ARBA" id="ARBA00004141"/>
    </source>
</evidence>
<dbReference type="InterPro" id="IPR017475">
    <property type="entry name" value="EPS_sugar_tfrase"/>
</dbReference>
<evidence type="ECO:0000259" key="9">
    <source>
        <dbReference type="Pfam" id="PF02397"/>
    </source>
</evidence>
<accession>A0ABY7P3C8</accession>
<keyword evidence="5 8" id="KW-1133">Transmembrane helix</keyword>
<dbReference type="GO" id="GO:0016740">
    <property type="term" value="F:transferase activity"/>
    <property type="evidence" value="ECO:0007669"/>
    <property type="project" value="UniProtKB-KW"/>
</dbReference>
<protein>
    <submittedName>
        <fullName evidence="10">Sugar transferase</fullName>
    </submittedName>
</protein>
<evidence type="ECO:0000256" key="5">
    <source>
        <dbReference type="ARBA" id="ARBA00022989"/>
    </source>
</evidence>
<feature type="transmembrane region" description="Helical" evidence="8">
    <location>
        <begin position="36"/>
        <end position="58"/>
    </location>
</feature>
<name>A0ABY7P3C8_9ACTN</name>
<dbReference type="Pfam" id="PF02397">
    <property type="entry name" value="Bac_transf"/>
    <property type="match status" value="1"/>
</dbReference>
<gene>
    <name evidence="10" type="ORF">O1G22_19770</name>
</gene>
<dbReference type="PANTHER" id="PTHR30576:SF10">
    <property type="entry name" value="SLL5057 PROTEIN"/>
    <property type="match status" value="1"/>
</dbReference>
<keyword evidence="4 8" id="KW-0812">Transmembrane</keyword>
<evidence type="ECO:0000256" key="2">
    <source>
        <dbReference type="ARBA" id="ARBA00006464"/>
    </source>
</evidence>
<evidence type="ECO:0000256" key="3">
    <source>
        <dbReference type="ARBA" id="ARBA00022679"/>
    </source>
</evidence>
<keyword evidence="11" id="KW-1185">Reference proteome</keyword>
<dbReference type="EMBL" id="CP115300">
    <property type="protein sequence ID" value="WBO64912.1"/>
    <property type="molecule type" value="Genomic_DNA"/>
</dbReference>
<feature type="domain" description="Bacterial sugar transferase" evidence="9">
    <location>
        <begin position="304"/>
        <end position="491"/>
    </location>
</feature>
<proteinExistence type="inferred from homology"/>
<keyword evidence="3 10" id="KW-0808">Transferase</keyword>
<feature type="transmembrane region" description="Helical" evidence="8">
    <location>
        <begin position="64"/>
        <end position="80"/>
    </location>
</feature>
<dbReference type="InterPro" id="IPR003362">
    <property type="entry name" value="Bact_transf"/>
</dbReference>
<feature type="transmembrane region" description="Helical" evidence="8">
    <location>
        <begin position="125"/>
        <end position="146"/>
    </location>
</feature>
<evidence type="ECO:0000256" key="4">
    <source>
        <dbReference type="ARBA" id="ARBA00022692"/>
    </source>
</evidence>
<keyword evidence="6 8" id="KW-0472">Membrane</keyword>
<dbReference type="PANTHER" id="PTHR30576">
    <property type="entry name" value="COLANIC BIOSYNTHESIS UDP-GLUCOSE LIPID CARRIER TRANSFERASE"/>
    <property type="match status" value="1"/>
</dbReference>
<dbReference type="Proteomes" id="UP001212326">
    <property type="component" value="Chromosome"/>
</dbReference>
<evidence type="ECO:0000256" key="6">
    <source>
        <dbReference type="ARBA" id="ARBA00023136"/>
    </source>
</evidence>
<evidence type="ECO:0000256" key="8">
    <source>
        <dbReference type="SAM" id="Phobius"/>
    </source>
</evidence>
<feature type="region of interest" description="Disordered" evidence="7">
    <location>
        <begin position="1"/>
        <end position="32"/>
    </location>
</feature>
<comment type="similarity">
    <text evidence="2">Belongs to the bacterial sugar transferase family.</text>
</comment>
<sequence length="497" mass="54338">MTVQGDLPYVPMPGRTQAQPEREPTRTRRRRHSKPAWYLPTTVAVDAVGAAVSVYMAFRLGAAPHARSYAVVVAVAWVLVRFSRTRYAWRKLGESDKTDAVLRDWLILIVLLTAVKATIGEAFPLRLTLLGLVACLPATVVCQGLMSRHLTARRRDGRAVSRALVVGEAAAVDGLVSCLARRTDHEFVVVAACPIGEATPDPAVPVAARLDQRAPARLLGDARPVLSAARRLDVDIVVVIPGPDMVGDRLRQLSWAVHEDGRPLVVVPGLTEVAQHRVEVSSVAGLTMLRVAPPVRRGVALLLKAVMDHVGAALLLVLLAPVFAALAIAVRLDSPGPILHHQIRVGQGGRHFRLVKFRTMVANAPQLKNQLAGTNEHDGLMFKIRHDPRITRVGRVLRRFSVDELPQLFNVLQGQMSLVGPRPPLPDEVAKYNEVELRRLSVKPGLTGLWQVSGRSDLSWDETVALDLRYVDNWSPSVDFSILCRTLRAVVEGSGAY</sequence>
<reference evidence="10 11" key="1">
    <citation type="submission" date="2022-12" db="EMBL/GenBank/DDBJ databases">
        <authorList>
            <person name="Mo P."/>
        </authorList>
    </citation>
    <scope>NUCLEOTIDE SEQUENCE [LARGE SCALE GENOMIC DNA]</scope>
    <source>
        <strain evidence="10 11">HUAS 2-6</strain>
    </source>
</reference>
<evidence type="ECO:0000256" key="7">
    <source>
        <dbReference type="SAM" id="MobiDB-lite"/>
    </source>
</evidence>
<evidence type="ECO:0000313" key="11">
    <source>
        <dbReference type="Proteomes" id="UP001212326"/>
    </source>
</evidence>
<feature type="transmembrane region" description="Helical" evidence="8">
    <location>
        <begin position="310"/>
        <end position="330"/>
    </location>
</feature>
<organism evidence="10 11">
    <name type="scientific">Streptomyces camelliae</name>
    <dbReference type="NCBI Taxonomy" id="3004093"/>
    <lineage>
        <taxon>Bacteria</taxon>
        <taxon>Bacillati</taxon>
        <taxon>Actinomycetota</taxon>
        <taxon>Actinomycetes</taxon>
        <taxon>Kitasatosporales</taxon>
        <taxon>Streptomycetaceae</taxon>
        <taxon>Streptomyces</taxon>
    </lineage>
</organism>